<evidence type="ECO:0000313" key="2">
    <source>
        <dbReference type="EMBL" id="TCK29216.1"/>
    </source>
</evidence>
<keyword evidence="1" id="KW-0812">Transmembrane</keyword>
<dbReference type="AlphaFoldDB" id="A0A4V2PJN3"/>
<name>A0A4V2PJN3_ANCAQ</name>
<reference evidence="2 3" key="1">
    <citation type="submission" date="2019-03" db="EMBL/GenBank/DDBJ databases">
        <title>Genomic Encyclopedia of Type Strains, Phase IV (KMG-IV): sequencing the most valuable type-strain genomes for metagenomic binning, comparative biology and taxonomic classification.</title>
        <authorList>
            <person name="Goeker M."/>
        </authorList>
    </citation>
    <scope>NUCLEOTIDE SEQUENCE [LARGE SCALE GENOMIC DNA]</scope>
    <source>
        <strain evidence="2 3">DSM 101</strain>
    </source>
</reference>
<dbReference type="Proteomes" id="UP000295030">
    <property type="component" value="Unassembled WGS sequence"/>
</dbReference>
<feature type="transmembrane region" description="Helical" evidence="1">
    <location>
        <begin position="150"/>
        <end position="171"/>
    </location>
</feature>
<comment type="caution">
    <text evidence="2">The sequence shown here is derived from an EMBL/GenBank/DDBJ whole genome shotgun (WGS) entry which is preliminary data.</text>
</comment>
<dbReference type="Gene3D" id="1.25.40.10">
    <property type="entry name" value="Tetratricopeptide repeat domain"/>
    <property type="match status" value="1"/>
</dbReference>
<dbReference type="PANTHER" id="PTHR12558">
    <property type="entry name" value="CELL DIVISION CYCLE 16,23,27"/>
    <property type="match status" value="1"/>
</dbReference>
<protein>
    <submittedName>
        <fullName evidence="2">TolB-like protein</fullName>
    </submittedName>
</protein>
<evidence type="ECO:0000256" key="1">
    <source>
        <dbReference type="SAM" id="Phobius"/>
    </source>
</evidence>
<organism evidence="2 3">
    <name type="scientific">Ancylobacter aquaticus</name>
    <dbReference type="NCBI Taxonomy" id="100"/>
    <lineage>
        <taxon>Bacteria</taxon>
        <taxon>Pseudomonadati</taxon>
        <taxon>Pseudomonadota</taxon>
        <taxon>Alphaproteobacteria</taxon>
        <taxon>Hyphomicrobiales</taxon>
        <taxon>Xanthobacteraceae</taxon>
        <taxon>Ancylobacter</taxon>
    </lineage>
</organism>
<dbReference type="InterPro" id="IPR019734">
    <property type="entry name" value="TPR_rpt"/>
</dbReference>
<sequence>MFASLDRVGPDAPTAEDVRAALAAILSSPSFEASPRRRNFLSFIVEQTLSGKAHTLKGFTVAVGVFGRDESFDAQADPVVRLEAGRLRRDLDSYYVEAGRHDPVRISIPKGSYVPRFDRNSPDSGQGIVVAPASDVVPPRAVRPPGWGRVAAIVVLGAVLLIVVGVAGFRWTVAPTSEPSASGRGPAVMVLPFTASGGGAVAQGLADGVGEDLIGDLMRFPSFRVYVPPIRTASDRPSTPPFAEVEADYVIRGSVRGDVPLVRVAVQLSKAATGEVLWSGSYDRQLEPGALIAAQREIAGEIATVLGQPYGAINADLLQQKMPAVSSMQSYLCVQQAYRYRRSFSRSEAAPILQCLDEAVRRDPGYSEAWAMLGWLYLDRGRYGDIDDAARLREYDLAFDAASRAVKIEPDNPVALKALSSIEHYMGRYEDSQRLARQAVEINPNDPDALAQLGWRLAVRGAFDEGIPILTQAIQRTPNPPGWYFHLIAVDHYLRDEYPQMLAAAQRSAVGGSAVSQMLMAIANAESGNREATQVALTEMEKTKILARDPAAYLRRAGATDQIIEALLRGLGRARSLAKAQ</sequence>
<accession>A0A4V2PJN3</accession>
<gene>
    <name evidence="2" type="ORF">EV667_3239</name>
</gene>
<dbReference type="PANTHER" id="PTHR12558:SF33">
    <property type="entry name" value="BLL7664 PROTEIN"/>
    <property type="match status" value="1"/>
</dbReference>
<keyword evidence="1" id="KW-1133">Transmembrane helix</keyword>
<dbReference type="EMBL" id="SMFY01000002">
    <property type="protein sequence ID" value="TCK29216.1"/>
    <property type="molecule type" value="Genomic_DNA"/>
</dbReference>
<dbReference type="SUPFAM" id="SSF48452">
    <property type="entry name" value="TPR-like"/>
    <property type="match status" value="1"/>
</dbReference>
<dbReference type="SMART" id="SM00028">
    <property type="entry name" value="TPR"/>
    <property type="match status" value="3"/>
</dbReference>
<keyword evidence="3" id="KW-1185">Reference proteome</keyword>
<proteinExistence type="predicted"/>
<dbReference type="InterPro" id="IPR011990">
    <property type="entry name" value="TPR-like_helical_dom_sf"/>
</dbReference>
<dbReference type="Pfam" id="PF13432">
    <property type="entry name" value="TPR_16"/>
    <property type="match status" value="1"/>
</dbReference>
<evidence type="ECO:0000313" key="3">
    <source>
        <dbReference type="Proteomes" id="UP000295030"/>
    </source>
</evidence>
<keyword evidence="1" id="KW-0472">Membrane</keyword>
<dbReference type="Pfam" id="PF13431">
    <property type="entry name" value="TPR_17"/>
    <property type="match status" value="1"/>
</dbReference>